<dbReference type="AlphaFoldDB" id="A0A9P8N6C7"/>
<evidence type="ECO:0000313" key="2">
    <source>
        <dbReference type="EMBL" id="KAH1894148.1"/>
    </source>
</evidence>
<sequence>MRSPLREAKAREAVSPHDRRKDRERELESHLQENQFYGTCYDLYRDLYQKVDCARKQLMRDFGQDRLLFELESLLVEPGSVLFKPSLVPVQLETFPQGNQHLYATVQELDKAVRMSRVQEAQAQRDFTGFWKIPQDIQQYERWI</sequence>
<gene>
    <name evidence="2" type="ORF">KXV57_002541</name>
</gene>
<reference evidence="2" key="1">
    <citation type="submission" date="2021-08" db="EMBL/GenBank/DDBJ databases">
        <title>Global Aspergillus fumigatus from environmental and clinical sources.</title>
        <authorList>
            <person name="Barber A."/>
            <person name="Sae-Ong T."/>
        </authorList>
    </citation>
    <scope>NUCLEOTIDE SEQUENCE</scope>
    <source>
        <strain evidence="2">NRZ-2016-071</strain>
    </source>
</reference>
<proteinExistence type="predicted"/>
<dbReference type="Proteomes" id="UP000813423">
    <property type="component" value="Unassembled WGS sequence"/>
</dbReference>
<feature type="region of interest" description="Disordered" evidence="1">
    <location>
        <begin position="1"/>
        <end position="23"/>
    </location>
</feature>
<dbReference type="EMBL" id="JAIBSC010000162">
    <property type="protein sequence ID" value="KAH1894148.1"/>
    <property type="molecule type" value="Genomic_DNA"/>
</dbReference>
<name>A0A9P8N6C7_ASPFM</name>
<protein>
    <submittedName>
        <fullName evidence="2">Uncharacterized protein</fullName>
    </submittedName>
</protein>
<accession>A0A9P8N6C7</accession>
<comment type="caution">
    <text evidence="2">The sequence shown here is derived from an EMBL/GenBank/DDBJ whole genome shotgun (WGS) entry which is preliminary data.</text>
</comment>
<evidence type="ECO:0000256" key="1">
    <source>
        <dbReference type="SAM" id="MobiDB-lite"/>
    </source>
</evidence>
<organism evidence="2 3">
    <name type="scientific">Aspergillus fumigatus</name>
    <name type="common">Neosartorya fumigata</name>
    <dbReference type="NCBI Taxonomy" id="746128"/>
    <lineage>
        <taxon>Eukaryota</taxon>
        <taxon>Fungi</taxon>
        <taxon>Dikarya</taxon>
        <taxon>Ascomycota</taxon>
        <taxon>Pezizomycotina</taxon>
        <taxon>Eurotiomycetes</taxon>
        <taxon>Eurotiomycetidae</taxon>
        <taxon>Eurotiales</taxon>
        <taxon>Aspergillaceae</taxon>
        <taxon>Aspergillus</taxon>
        <taxon>Aspergillus subgen. Fumigati</taxon>
    </lineage>
</organism>
<evidence type="ECO:0000313" key="3">
    <source>
        <dbReference type="Proteomes" id="UP000813423"/>
    </source>
</evidence>